<dbReference type="AlphaFoldDB" id="A0A8X8X5D1"/>
<keyword evidence="2" id="KW-1133">Transmembrane helix</keyword>
<dbReference type="OrthoDB" id="1907935at2759"/>
<reference evidence="3" key="1">
    <citation type="submission" date="2018-01" db="EMBL/GenBank/DDBJ databases">
        <authorList>
            <person name="Mao J.F."/>
        </authorList>
    </citation>
    <scope>NUCLEOTIDE SEQUENCE</scope>
    <source>
        <strain evidence="3">Huo1</strain>
        <tissue evidence="3">Leaf</tissue>
    </source>
</reference>
<organism evidence="3">
    <name type="scientific">Salvia splendens</name>
    <name type="common">Scarlet sage</name>
    <dbReference type="NCBI Taxonomy" id="180675"/>
    <lineage>
        <taxon>Eukaryota</taxon>
        <taxon>Viridiplantae</taxon>
        <taxon>Streptophyta</taxon>
        <taxon>Embryophyta</taxon>
        <taxon>Tracheophyta</taxon>
        <taxon>Spermatophyta</taxon>
        <taxon>Magnoliopsida</taxon>
        <taxon>eudicotyledons</taxon>
        <taxon>Gunneridae</taxon>
        <taxon>Pentapetalae</taxon>
        <taxon>asterids</taxon>
        <taxon>lamiids</taxon>
        <taxon>Lamiales</taxon>
        <taxon>Lamiaceae</taxon>
        <taxon>Nepetoideae</taxon>
        <taxon>Mentheae</taxon>
        <taxon>Salviinae</taxon>
        <taxon>Salvia</taxon>
        <taxon>Salvia subgen. Calosphace</taxon>
        <taxon>core Calosphace</taxon>
    </lineage>
</organism>
<proteinExistence type="predicted"/>
<protein>
    <submittedName>
        <fullName evidence="3">Uncharacterized protein</fullName>
    </submittedName>
</protein>
<sequence length="137" mass="15784">MEGSPHLNQVPSEPAVKRFRILWRVFLLFNFGLGGYMFAQGGKKERAEKKAIEEPPPAPPTTVTAPAQEEPIIITPPVERPVPVRPPVPADQQREIFKWILDEKRKVKPQNRQEKKRIDEEKSILKEFIRSETVPKI</sequence>
<accession>A0A8X8X5D1</accession>
<name>A0A8X8X5D1_SALSN</name>
<keyword evidence="2" id="KW-0472">Membrane</keyword>
<dbReference type="EMBL" id="PNBA02000012">
    <property type="protein sequence ID" value="KAG6405751.1"/>
    <property type="molecule type" value="Genomic_DNA"/>
</dbReference>
<feature type="compositionally biased region" description="Basic and acidic residues" evidence="1">
    <location>
        <begin position="44"/>
        <end position="53"/>
    </location>
</feature>
<evidence type="ECO:0000313" key="4">
    <source>
        <dbReference type="Proteomes" id="UP000298416"/>
    </source>
</evidence>
<dbReference type="Proteomes" id="UP000298416">
    <property type="component" value="Unassembled WGS sequence"/>
</dbReference>
<keyword evidence="4" id="KW-1185">Reference proteome</keyword>
<evidence type="ECO:0000313" key="3">
    <source>
        <dbReference type="EMBL" id="KAG6405751.1"/>
    </source>
</evidence>
<dbReference type="PANTHER" id="PTHR34364">
    <property type="entry name" value="WAS/WASL-INTERACTING FAMILY PROTEIN"/>
    <property type="match status" value="1"/>
</dbReference>
<keyword evidence="2" id="KW-0812">Transmembrane</keyword>
<evidence type="ECO:0000256" key="2">
    <source>
        <dbReference type="SAM" id="Phobius"/>
    </source>
</evidence>
<feature type="transmembrane region" description="Helical" evidence="2">
    <location>
        <begin position="21"/>
        <end position="39"/>
    </location>
</feature>
<reference evidence="3" key="2">
    <citation type="submission" date="2020-08" db="EMBL/GenBank/DDBJ databases">
        <title>Plant Genome Project.</title>
        <authorList>
            <person name="Zhang R.-G."/>
        </authorList>
    </citation>
    <scope>NUCLEOTIDE SEQUENCE</scope>
    <source>
        <strain evidence="3">Huo1</strain>
        <tissue evidence="3">Leaf</tissue>
    </source>
</reference>
<evidence type="ECO:0000256" key="1">
    <source>
        <dbReference type="SAM" id="MobiDB-lite"/>
    </source>
</evidence>
<dbReference type="PANTHER" id="PTHR34364:SF1">
    <property type="entry name" value="WAS_WASL-INTERACTING FAMILY PROTEIN"/>
    <property type="match status" value="1"/>
</dbReference>
<gene>
    <name evidence="3" type="ORF">SASPL_133345</name>
</gene>
<comment type="caution">
    <text evidence="3">The sequence shown here is derived from an EMBL/GenBank/DDBJ whole genome shotgun (WGS) entry which is preliminary data.</text>
</comment>
<feature type="region of interest" description="Disordered" evidence="1">
    <location>
        <begin position="44"/>
        <end position="69"/>
    </location>
</feature>